<dbReference type="InterPro" id="IPR023159">
    <property type="entry name" value="SO1590-like_sf"/>
</dbReference>
<dbReference type="Gene3D" id="2.40.350.10">
    <property type="entry name" value="SO1590-like"/>
    <property type="match status" value="1"/>
</dbReference>
<reference evidence="1" key="1">
    <citation type="submission" date="2018-06" db="EMBL/GenBank/DDBJ databases">
        <authorList>
            <person name="Zhirakovskaya E."/>
        </authorList>
    </citation>
    <scope>NUCLEOTIDE SEQUENCE</scope>
</reference>
<proteinExistence type="predicted"/>
<dbReference type="AlphaFoldDB" id="A0A3B0WPR2"/>
<name>A0A3B0WPR2_9ZZZZ</name>
<gene>
    <name evidence="1" type="ORF">MNBD_GAMMA02-1509</name>
</gene>
<evidence type="ECO:0000313" key="1">
    <source>
        <dbReference type="EMBL" id="VAW45674.1"/>
    </source>
</evidence>
<dbReference type="SUPFAM" id="SSF159238">
    <property type="entry name" value="SO1590-like"/>
    <property type="match status" value="1"/>
</dbReference>
<organism evidence="1">
    <name type="scientific">hydrothermal vent metagenome</name>
    <dbReference type="NCBI Taxonomy" id="652676"/>
    <lineage>
        <taxon>unclassified sequences</taxon>
        <taxon>metagenomes</taxon>
        <taxon>ecological metagenomes</taxon>
    </lineage>
</organism>
<protein>
    <submittedName>
        <fullName evidence="1">Uncharacterized protein</fullName>
    </submittedName>
</protein>
<dbReference type="EMBL" id="UOFA01000218">
    <property type="protein sequence ID" value="VAW45674.1"/>
    <property type="molecule type" value="Genomic_DNA"/>
</dbReference>
<sequence length="56" mass="6389">MKVSGKFKVKMQPLKAVFSGKDGIKVARMYLDKTFEGELSALSQGEMYRHCLMVQF</sequence>
<accession>A0A3B0WPR2</accession>
<dbReference type="InterPro" id="IPR021607">
    <property type="entry name" value="DUF3224"/>
</dbReference>
<dbReference type="Pfam" id="PF11528">
    <property type="entry name" value="DUF3224"/>
    <property type="match status" value="1"/>
</dbReference>